<name>A0A9E5MPT1_9GAMM</name>
<dbReference type="RefSeq" id="WP_167192082.1">
    <property type="nucleotide sequence ID" value="NZ_JAAONZ010000026.1"/>
</dbReference>
<dbReference type="GO" id="GO:0004497">
    <property type="term" value="F:monooxygenase activity"/>
    <property type="evidence" value="ECO:0007669"/>
    <property type="project" value="UniProtKB-KW"/>
</dbReference>
<dbReference type="PROSITE" id="PS51725">
    <property type="entry name" value="ABM"/>
    <property type="match status" value="1"/>
</dbReference>
<dbReference type="Proteomes" id="UP000787472">
    <property type="component" value="Unassembled WGS sequence"/>
</dbReference>
<comment type="caution">
    <text evidence="2">The sequence shown here is derived from an EMBL/GenBank/DDBJ whole genome shotgun (WGS) entry which is preliminary data.</text>
</comment>
<keyword evidence="2" id="KW-0503">Monooxygenase</keyword>
<gene>
    <name evidence="2" type="ORF">G8770_22135</name>
</gene>
<protein>
    <submittedName>
        <fullName evidence="2">Antibiotic biosynthesis monooxygenase</fullName>
    </submittedName>
</protein>
<organism evidence="2 3">
    <name type="scientific">Pseudomaricurvus hydrocarbonicus</name>
    <dbReference type="NCBI Taxonomy" id="1470433"/>
    <lineage>
        <taxon>Bacteria</taxon>
        <taxon>Pseudomonadati</taxon>
        <taxon>Pseudomonadota</taxon>
        <taxon>Gammaproteobacteria</taxon>
        <taxon>Cellvibrionales</taxon>
        <taxon>Cellvibrionaceae</taxon>
        <taxon>Pseudomaricurvus</taxon>
    </lineage>
</organism>
<proteinExistence type="predicted"/>
<dbReference type="InterPro" id="IPR011008">
    <property type="entry name" value="Dimeric_a/b-barrel"/>
</dbReference>
<feature type="domain" description="ABM" evidence="1">
    <location>
        <begin position="3"/>
        <end position="92"/>
    </location>
</feature>
<evidence type="ECO:0000259" key="1">
    <source>
        <dbReference type="PROSITE" id="PS51725"/>
    </source>
</evidence>
<reference evidence="2" key="1">
    <citation type="submission" date="2020-03" db="EMBL/GenBank/DDBJ databases">
        <authorList>
            <person name="Guo F."/>
        </authorList>
    </citation>
    <scope>NUCLEOTIDE SEQUENCE</scope>
    <source>
        <strain evidence="2">JCM 30134</strain>
    </source>
</reference>
<sequence length="95" mass="10621">MSFKLLVTFNVLEEKTDLFFNIMLGAKSSIEDAEGCQGVEILQSKENPSKVILAEVWQSEAQHDSYAEKMKEVGSMESLAAFLVEPPQMEMFTIG</sequence>
<dbReference type="SUPFAM" id="SSF54909">
    <property type="entry name" value="Dimeric alpha+beta barrel"/>
    <property type="match status" value="1"/>
</dbReference>
<dbReference type="Pfam" id="PF03992">
    <property type="entry name" value="ABM"/>
    <property type="match status" value="1"/>
</dbReference>
<evidence type="ECO:0000313" key="2">
    <source>
        <dbReference type="EMBL" id="NHO68259.1"/>
    </source>
</evidence>
<dbReference type="EMBL" id="JAAONZ010000026">
    <property type="protein sequence ID" value="NHO68259.1"/>
    <property type="molecule type" value="Genomic_DNA"/>
</dbReference>
<dbReference type="Gene3D" id="3.30.70.100">
    <property type="match status" value="1"/>
</dbReference>
<keyword evidence="3" id="KW-1185">Reference proteome</keyword>
<keyword evidence="2" id="KW-0560">Oxidoreductase</keyword>
<dbReference type="InterPro" id="IPR007138">
    <property type="entry name" value="ABM_dom"/>
</dbReference>
<dbReference type="AlphaFoldDB" id="A0A9E5MPT1"/>
<evidence type="ECO:0000313" key="3">
    <source>
        <dbReference type="Proteomes" id="UP000787472"/>
    </source>
</evidence>
<accession>A0A9E5MPT1</accession>